<dbReference type="Pfam" id="PF14214">
    <property type="entry name" value="Helitron_like_N"/>
    <property type="match status" value="1"/>
</dbReference>
<accession>A0A226D5U1</accession>
<dbReference type="PANTHER" id="PTHR47642">
    <property type="entry name" value="ATP-DEPENDENT DNA HELICASE"/>
    <property type="match status" value="1"/>
</dbReference>
<dbReference type="EMBL" id="LNIX01000033">
    <property type="protein sequence ID" value="OXA40450.1"/>
    <property type="molecule type" value="Genomic_DNA"/>
</dbReference>
<keyword evidence="1" id="KW-0233">DNA recombination</keyword>
<keyword evidence="1" id="KW-0547">Nucleotide-binding</keyword>
<evidence type="ECO:0000313" key="6">
    <source>
        <dbReference type="Proteomes" id="UP000198287"/>
    </source>
</evidence>
<protein>
    <recommendedName>
        <fullName evidence="1">ATP-dependent DNA helicase</fullName>
        <ecNumber evidence="1">5.6.2.3</ecNumber>
    </recommendedName>
</protein>
<evidence type="ECO:0000259" key="3">
    <source>
        <dbReference type="Pfam" id="PF14214"/>
    </source>
</evidence>
<dbReference type="GO" id="GO:0000723">
    <property type="term" value="P:telomere maintenance"/>
    <property type="evidence" value="ECO:0007669"/>
    <property type="project" value="InterPro"/>
</dbReference>
<dbReference type="InterPro" id="IPR027417">
    <property type="entry name" value="P-loop_NTPase"/>
</dbReference>
<comment type="caution">
    <text evidence="5">The sequence shown here is derived from an EMBL/GenBank/DDBJ whole genome shotgun (WGS) entry which is preliminary data.</text>
</comment>
<organism evidence="5 6">
    <name type="scientific">Folsomia candida</name>
    <name type="common">Springtail</name>
    <dbReference type="NCBI Taxonomy" id="158441"/>
    <lineage>
        <taxon>Eukaryota</taxon>
        <taxon>Metazoa</taxon>
        <taxon>Ecdysozoa</taxon>
        <taxon>Arthropoda</taxon>
        <taxon>Hexapoda</taxon>
        <taxon>Collembola</taxon>
        <taxon>Entomobryomorpha</taxon>
        <taxon>Isotomoidea</taxon>
        <taxon>Isotomidae</taxon>
        <taxon>Proisotominae</taxon>
        <taxon>Folsomia</taxon>
    </lineage>
</organism>
<keyword evidence="1" id="KW-0378">Hydrolase</keyword>
<dbReference type="Proteomes" id="UP000198287">
    <property type="component" value="Unassembled WGS sequence"/>
</dbReference>
<dbReference type="Pfam" id="PF05970">
    <property type="entry name" value="PIF1"/>
    <property type="match status" value="1"/>
</dbReference>
<keyword evidence="1" id="KW-0234">DNA repair</keyword>
<feature type="domain" description="DUF6570" evidence="4">
    <location>
        <begin position="149"/>
        <end position="278"/>
    </location>
</feature>
<keyword evidence="1 5" id="KW-0347">Helicase</keyword>
<dbReference type="EC" id="5.6.2.3" evidence="1"/>
<dbReference type="GO" id="GO:0043139">
    <property type="term" value="F:5'-3' DNA helicase activity"/>
    <property type="evidence" value="ECO:0007669"/>
    <property type="project" value="UniProtKB-EC"/>
</dbReference>
<feature type="domain" description="Helitron helicase-like" evidence="3">
    <location>
        <begin position="674"/>
        <end position="820"/>
    </location>
</feature>
<dbReference type="Pfam" id="PF20209">
    <property type="entry name" value="DUF6570"/>
    <property type="match status" value="1"/>
</dbReference>
<dbReference type="InterPro" id="IPR046700">
    <property type="entry name" value="DUF6570"/>
</dbReference>
<dbReference type="InterPro" id="IPR010285">
    <property type="entry name" value="DNA_helicase_pif1-like_DEAD"/>
</dbReference>
<comment type="cofactor">
    <cofactor evidence="1">
        <name>Mg(2+)</name>
        <dbReference type="ChEBI" id="CHEBI:18420"/>
    </cofactor>
</comment>
<dbReference type="PANTHER" id="PTHR47642:SF5">
    <property type="entry name" value="ATP-DEPENDENT DNA HELICASE"/>
    <property type="match status" value="1"/>
</dbReference>
<dbReference type="Gene3D" id="3.40.50.300">
    <property type="entry name" value="P-loop containing nucleotide triphosphate hydrolases"/>
    <property type="match status" value="1"/>
</dbReference>
<dbReference type="InterPro" id="IPR025476">
    <property type="entry name" value="Helitron_helicase-like"/>
</dbReference>
<dbReference type="InterPro" id="IPR051055">
    <property type="entry name" value="PIF1_helicase"/>
</dbReference>
<sequence length="1711" mass="194010">MPYKARKRRKLEQMRWAKRSNITATVSEENEISNIENNQGEVNRIVDPTEEGAILPQPTPIHASPHCSEETPQQILFRININQAAEWRCRICDRTWYRKGIRSLIVTKIIHDLLAAVDNNYDQTVKSQLIPEVLEIIDCCKRCHENLKRGRVPAAALVNNMFVPPSPNIIKNLTEVESRVVSRAKAFLKIFKLGRGKGQSALRGQVIHFAQSVEEVQDQLRLGPNNNYGTVIVSESVENFPHSSTYTIRPAVLREALQWLLVNNDGYSNVTIEQFNLNGIRIQDLMIQEESATPSPVINIRQRQHRVNTGYIAITGKTWMSSLQLSFCQTAAVFGESAGKQCTAISAVATVYAAVKPPNEWTVQDGDRILTEGDFYDNQCRKKLVAARVITEEHQRPVIPDHLAVDEILGEVRNCYGNIVRIELVEGGTVIYGGFDKFLREAQTITTNSVADALSQFLHGQSNYGLITAGNHSRSQQGHISLAKSAKAVILRLDRNHPESINHIRSIVNKNCVGGPESAIITITPLKLTIIDQGPDITPPPAIPGPSDLPEDLPPETVVFGEEAAEDCLLHPVDYIEPQLEKFNLNRTAAPPVRLTSENHLEEKCFITCFPHGKFGLDEKRDERFRITTHAYFQTRVMSGDPRFHRIDYLFYALSRSEESIIRAKINICGNMKYQDSENDNAPAAENLHLYMSAIRGSRSYWKRYTGDIMAMIMRLGPPIFFLTVSYDDMGSADVLNAMWKAGHPKDDPPPDNIQDMPFDFRRELLNSNPVAAARHFNLRTNELIKLLNQDQTIFGKPVVDYTFRVEFQDRGSPHLHSLIWIQDAPNLSTPEGINFIDRNVSCRLLGSGMEDIVRRYQSHKDTTTCFKKGSTCRFGFPRPLASETTLEETNNGHGVILRRCQGEERVNNYHPTLLKILRCNMDIQIVTGVAAVALYIAKYIGKNEPETLRDDIRHTLQTLRESRQPIRVQMEKVSRLLLSRRTVGSQEAAYRMANLPMRHTSRAFVYIPTYLPGDRIRLLKKNAYLERDEVQFASNIIDKYCNRPEDLRNICLFEFASKYQPVRNYQQVDDDFDEGEEQEHQLLHANRLMPRSFYLKDRSMGLWRERAKYAVIKSPPFHSDSDAENFIYSHLLLYVPFIEENFTADGESVTDAFEKNKANIRTTLDFPLIRPDIEKDLEAVALHLADLNQDPQETLAIHEVEEYQYLPDVYDGSNVLPAQEEYRIVLLNEACFMAEKLKMNQDQKFIYDMIEGHLCDPSRGQLQLFISGAGGTGKSFLISLMTNLICAKEDGPGPAGVLLAAPTGVAALNINGQTLHRTFQLAVESGSVPRYAPLGAIMLQRMRDKFRDVEWIIMDEVSMISYELFRQVSQRLGECFDNTLPFGGKNVIVVGDLFQLEPVNGHCIYDQPRQLGAEENLWKNFAFKELTVNMRQGQDPLLHICNNLREGNITTTDLHELRMREFSEDTSSTAMKDKFKDAIRIFPTRNQASIYNRLKTRTFRSDPHIKVYTIKARDSFFSGTKAGSRAPLAYSHRDSNKCGGFVSSIDLAVGSRIMVIRNSPTNRYLVNGSMGTVVGFKWEELAREQHHHGDLPSSVLVKFDDWRIAGTREGVYELKPTDVTYTGKAKEEIQRWMLPIVLCWAVTVHKVQGITVDKAVIYLGAEIFAHGQAYVALSRVRTLDGVAILEQDDNKLTAKPPDKLIAEMARLRAL</sequence>
<dbReference type="GO" id="GO:0006281">
    <property type="term" value="P:DNA repair"/>
    <property type="evidence" value="ECO:0007669"/>
    <property type="project" value="UniProtKB-KW"/>
</dbReference>
<name>A0A226D5U1_FOLCA</name>
<dbReference type="CDD" id="cd18809">
    <property type="entry name" value="SF1_C_RecD"/>
    <property type="match status" value="1"/>
</dbReference>
<evidence type="ECO:0000313" key="5">
    <source>
        <dbReference type="EMBL" id="OXA40450.1"/>
    </source>
</evidence>
<feature type="domain" description="DNA helicase Pif1-like DEAD-box helicase" evidence="2">
    <location>
        <begin position="1240"/>
        <end position="1435"/>
    </location>
</feature>
<evidence type="ECO:0000256" key="1">
    <source>
        <dbReference type="RuleBase" id="RU363044"/>
    </source>
</evidence>
<dbReference type="STRING" id="158441.A0A226D5U1"/>
<dbReference type="OrthoDB" id="10057854at2759"/>
<dbReference type="GO" id="GO:0016887">
    <property type="term" value="F:ATP hydrolysis activity"/>
    <property type="evidence" value="ECO:0007669"/>
    <property type="project" value="RHEA"/>
</dbReference>
<comment type="similarity">
    <text evidence="1">Belongs to the helicase family.</text>
</comment>
<dbReference type="GO" id="GO:0006310">
    <property type="term" value="P:DNA recombination"/>
    <property type="evidence" value="ECO:0007669"/>
    <property type="project" value="UniProtKB-KW"/>
</dbReference>
<comment type="catalytic activity">
    <reaction evidence="1">
        <text>ATP + H2O = ADP + phosphate + H(+)</text>
        <dbReference type="Rhea" id="RHEA:13065"/>
        <dbReference type="ChEBI" id="CHEBI:15377"/>
        <dbReference type="ChEBI" id="CHEBI:15378"/>
        <dbReference type="ChEBI" id="CHEBI:30616"/>
        <dbReference type="ChEBI" id="CHEBI:43474"/>
        <dbReference type="ChEBI" id="CHEBI:456216"/>
        <dbReference type="EC" id="5.6.2.3"/>
    </reaction>
</comment>
<keyword evidence="6" id="KW-1185">Reference proteome</keyword>
<dbReference type="SUPFAM" id="SSF52540">
    <property type="entry name" value="P-loop containing nucleoside triphosphate hydrolases"/>
    <property type="match status" value="2"/>
</dbReference>
<gene>
    <name evidence="5" type="ORF">Fcan01_24820</name>
</gene>
<keyword evidence="1" id="KW-0067">ATP-binding</keyword>
<evidence type="ECO:0000259" key="2">
    <source>
        <dbReference type="Pfam" id="PF05970"/>
    </source>
</evidence>
<keyword evidence="1" id="KW-0227">DNA damage</keyword>
<proteinExistence type="inferred from homology"/>
<dbReference type="GO" id="GO:0005524">
    <property type="term" value="F:ATP binding"/>
    <property type="evidence" value="ECO:0007669"/>
    <property type="project" value="UniProtKB-KW"/>
</dbReference>
<reference evidence="5 6" key="1">
    <citation type="submission" date="2015-12" db="EMBL/GenBank/DDBJ databases">
        <title>The genome of Folsomia candida.</title>
        <authorList>
            <person name="Faddeeva A."/>
            <person name="Derks M.F."/>
            <person name="Anvar Y."/>
            <person name="Smit S."/>
            <person name="Van Straalen N."/>
            <person name="Roelofs D."/>
        </authorList>
    </citation>
    <scope>NUCLEOTIDE SEQUENCE [LARGE SCALE GENOMIC DNA]</scope>
    <source>
        <strain evidence="5 6">VU population</strain>
        <tissue evidence="5">Whole body</tissue>
    </source>
</reference>
<dbReference type="Gene3D" id="3.90.70.120">
    <property type="match status" value="1"/>
</dbReference>
<evidence type="ECO:0000259" key="4">
    <source>
        <dbReference type="Pfam" id="PF20209"/>
    </source>
</evidence>